<keyword evidence="2" id="KW-0496">Mitochondrion</keyword>
<sequence>MLPQMMPLPWIIVFLFLFFCFYSIFLYLSMISFSNKYSSCLLKSSSISMVW</sequence>
<dbReference type="EMBL" id="MF596167">
    <property type="protein sequence ID" value="AWX53520.1"/>
    <property type="molecule type" value="Genomic_DNA"/>
</dbReference>
<accession>A0A2Z4MAG0</accession>
<dbReference type="GeneID" id="37541095"/>
<evidence type="ECO:0000256" key="1">
    <source>
        <dbReference type="SAM" id="Phobius"/>
    </source>
</evidence>
<reference evidence="2" key="2">
    <citation type="journal article" date="2018" name="BMC Genomics">
        <title>The mitochondrial genomes of sarcoptiform mites: are any transfer RNA genes really lost?</title>
        <authorList>
            <person name="Xue X.F."/>
            <person name="Deng W."/>
            <person name="Qu S.X."/>
            <person name="Hong X.Y."/>
            <person name="Shao R."/>
        </authorList>
    </citation>
    <scope>NUCLEOTIDE SEQUENCE</scope>
</reference>
<keyword evidence="1" id="KW-0812">Transmembrane</keyword>
<dbReference type="AlphaFoldDB" id="A0A2Z4MAG0"/>
<organism evidence="2">
    <name type="scientific">Histiostoma feroniarum</name>
    <dbReference type="NCBI Taxonomy" id="334618"/>
    <lineage>
        <taxon>Eukaryota</taxon>
        <taxon>Metazoa</taxon>
        <taxon>Ecdysozoa</taxon>
        <taxon>Arthropoda</taxon>
        <taxon>Chelicerata</taxon>
        <taxon>Arachnida</taxon>
        <taxon>Acari</taxon>
        <taxon>Acariformes</taxon>
        <taxon>Sarcoptiformes</taxon>
        <taxon>Astigmata</taxon>
        <taxon>Histiostomatoidea</taxon>
        <taxon>Histiostomatidae</taxon>
        <taxon>Histiostoma</taxon>
    </lineage>
</organism>
<feature type="transmembrane region" description="Helical" evidence="1">
    <location>
        <begin position="6"/>
        <end position="28"/>
    </location>
</feature>
<proteinExistence type="predicted"/>
<name>A0A2Z4MAG0_9ACAR</name>
<gene>
    <name evidence="2" type="primary">atp8</name>
</gene>
<evidence type="ECO:0000313" key="2">
    <source>
        <dbReference type="EMBL" id="AWX53520.1"/>
    </source>
</evidence>
<keyword evidence="1" id="KW-1133">Transmembrane helix</keyword>
<dbReference type="RefSeq" id="YP_009504244.1">
    <property type="nucleotide sequence ID" value="NC_038207.1"/>
</dbReference>
<geneLocation type="mitochondrion" evidence="2"/>
<protein>
    <submittedName>
        <fullName evidence="2">ATP synthase subunit 8</fullName>
    </submittedName>
</protein>
<reference evidence="2" key="1">
    <citation type="submission" date="2017-08" db="EMBL/GenBank/DDBJ databases">
        <authorList>
            <person name="de Groot N.N."/>
        </authorList>
    </citation>
    <scope>NUCLEOTIDE SEQUENCE</scope>
</reference>
<keyword evidence="1" id="KW-0472">Membrane</keyword>